<evidence type="ECO:0000313" key="3">
    <source>
        <dbReference type="Proteomes" id="UP000194841"/>
    </source>
</evidence>
<gene>
    <name evidence="2" type="ORF">B1199_02830</name>
</gene>
<organism evidence="2 3">
    <name type="scientific">Pseudoalteromonas ulvae</name>
    <dbReference type="NCBI Taxonomy" id="107327"/>
    <lineage>
        <taxon>Bacteria</taxon>
        <taxon>Pseudomonadati</taxon>
        <taxon>Pseudomonadota</taxon>
        <taxon>Gammaproteobacteria</taxon>
        <taxon>Alteromonadales</taxon>
        <taxon>Pseudoalteromonadaceae</taxon>
        <taxon>Pseudoalteromonas</taxon>
    </lineage>
</organism>
<feature type="signal peptide" evidence="1">
    <location>
        <begin position="1"/>
        <end position="23"/>
    </location>
</feature>
<evidence type="ECO:0000313" key="2">
    <source>
        <dbReference type="EMBL" id="OUL59218.1"/>
    </source>
</evidence>
<evidence type="ECO:0000256" key="1">
    <source>
        <dbReference type="SAM" id="SignalP"/>
    </source>
</evidence>
<keyword evidence="3" id="KW-1185">Reference proteome</keyword>
<proteinExistence type="predicted"/>
<reference evidence="2 3" key="1">
    <citation type="submission" date="2017-02" db="EMBL/GenBank/DDBJ databases">
        <title>Pseudoalteromonas ulvae TC14 Genome.</title>
        <authorList>
            <person name="Molmeret M."/>
        </authorList>
    </citation>
    <scope>NUCLEOTIDE SEQUENCE [LARGE SCALE GENOMIC DNA]</scope>
    <source>
        <strain evidence="2">TC14</strain>
    </source>
</reference>
<feature type="chain" id="PRO_5012331537" evidence="1">
    <location>
        <begin position="24"/>
        <end position="108"/>
    </location>
</feature>
<name>A0A244CUE0_PSEDV</name>
<sequence length="108" mass="13056">MSWLKWIYIVLSAAILVMGQTHTSQSRTLQSQQPSYQASALFYKIRQQFYLTYQIKKPNDFFKQAHLKHPLRLRTLMPRIERFWPEQANFIRSKWLRSLLRAKATQQK</sequence>
<keyword evidence="1" id="KW-0732">Signal</keyword>
<comment type="caution">
    <text evidence="2">The sequence shown here is derived from an EMBL/GenBank/DDBJ whole genome shotgun (WGS) entry which is preliminary data.</text>
</comment>
<accession>A0A244CUE0</accession>
<dbReference type="EMBL" id="MWPV01000001">
    <property type="protein sequence ID" value="OUL59218.1"/>
    <property type="molecule type" value="Genomic_DNA"/>
</dbReference>
<dbReference type="Proteomes" id="UP000194841">
    <property type="component" value="Unassembled WGS sequence"/>
</dbReference>
<protein>
    <submittedName>
        <fullName evidence="2">Uncharacterized protein</fullName>
    </submittedName>
</protein>
<dbReference type="AlphaFoldDB" id="A0A244CUE0"/>
<dbReference type="RefSeq" id="WP_086742611.1">
    <property type="nucleotide sequence ID" value="NZ_MWPV01000001.1"/>
</dbReference>